<dbReference type="PRINTS" id="PR01011">
    <property type="entry name" value="GLUTPROXDASE"/>
</dbReference>
<dbReference type="Gene3D" id="3.40.30.10">
    <property type="entry name" value="Glutaredoxin"/>
    <property type="match status" value="1"/>
</dbReference>
<dbReference type="PANTHER" id="PTHR11592:SF129">
    <property type="entry name" value="GLUTATHIONE PEROXIDASE"/>
    <property type="match status" value="1"/>
</dbReference>
<dbReference type="SUPFAM" id="SSF52833">
    <property type="entry name" value="Thioredoxin-like"/>
    <property type="match status" value="1"/>
</dbReference>
<keyword evidence="8" id="KW-1185">Reference proteome</keyword>
<dbReference type="PANTHER" id="PTHR11592">
    <property type="entry name" value="GLUTATHIONE PEROXIDASE"/>
    <property type="match status" value="1"/>
</dbReference>
<proteinExistence type="inferred from homology"/>
<dbReference type="FunFam" id="3.40.30.10:FF:000025">
    <property type="entry name" value="Glutathione peroxidase"/>
    <property type="match status" value="1"/>
</dbReference>
<dbReference type="PROSITE" id="PS00763">
    <property type="entry name" value="GLUTATHIONE_PEROXID_2"/>
    <property type="match status" value="1"/>
</dbReference>
<dbReference type="GO" id="GO:0006979">
    <property type="term" value="P:response to oxidative stress"/>
    <property type="evidence" value="ECO:0007669"/>
    <property type="project" value="InterPro"/>
</dbReference>
<gene>
    <name evidence="7" type="ORF">NESM_000181400</name>
</gene>
<feature type="active site" evidence="4">
    <location>
        <position position="51"/>
    </location>
</feature>
<sequence>MLKISALRRAAATAAAPSIYDFQVNGGDHKPYDLAQHKGHPLLIYNVASQCGYTKGGYETATALYGKYKDRGFTVLAFPCNQFGGQEPGSEAEIKEFACTRFKADFPILEKIEVNGDKEHPLYHYLKNACTGALGTTAVKWNFTSFLVDKEGHAVHRFSPGAKTSEIEAKLLPLLETVTSSRL</sequence>
<evidence type="ECO:0000313" key="7">
    <source>
        <dbReference type="EMBL" id="KAK7201199.1"/>
    </source>
</evidence>
<dbReference type="GO" id="GO:0004601">
    <property type="term" value="F:peroxidase activity"/>
    <property type="evidence" value="ECO:0007669"/>
    <property type="project" value="UniProtKB-KW"/>
</dbReference>
<evidence type="ECO:0000256" key="4">
    <source>
        <dbReference type="PIRSR" id="PIRSR000303-1"/>
    </source>
</evidence>
<dbReference type="PROSITE" id="PS00460">
    <property type="entry name" value="GLUTATHIONE_PEROXID_1"/>
    <property type="match status" value="1"/>
</dbReference>
<dbReference type="PROSITE" id="PS51352">
    <property type="entry name" value="THIOREDOXIN_2"/>
    <property type="match status" value="1"/>
</dbReference>
<dbReference type="EMBL" id="JAECZO010000012">
    <property type="protein sequence ID" value="KAK7201199.1"/>
    <property type="molecule type" value="Genomic_DNA"/>
</dbReference>
<evidence type="ECO:0000256" key="1">
    <source>
        <dbReference type="ARBA" id="ARBA00006926"/>
    </source>
</evidence>
<dbReference type="Proteomes" id="UP001430356">
    <property type="component" value="Unassembled WGS sequence"/>
</dbReference>
<name>A0AAW0F6A7_9TRYP</name>
<dbReference type="InterPro" id="IPR013766">
    <property type="entry name" value="Thioredoxin_domain"/>
</dbReference>
<dbReference type="InterPro" id="IPR029759">
    <property type="entry name" value="GPX_AS"/>
</dbReference>
<dbReference type="CDD" id="cd00340">
    <property type="entry name" value="GSH_Peroxidase"/>
    <property type="match status" value="1"/>
</dbReference>
<evidence type="ECO:0000256" key="5">
    <source>
        <dbReference type="RuleBase" id="RU000499"/>
    </source>
</evidence>
<dbReference type="PROSITE" id="PS51355">
    <property type="entry name" value="GLUTATHIONE_PEROXID_3"/>
    <property type="match status" value="1"/>
</dbReference>
<dbReference type="InterPro" id="IPR029760">
    <property type="entry name" value="GPX_CS"/>
</dbReference>
<accession>A0AAW0F6A7</accession>
<reference evidence="7 8" key="1">
    <citation type="journal article" date="2021" name="MBio">
        <title>A New Model Trypanosomatid, Novymonas esmeraldas: Genomic Perception of Its 'Candidatus Pandoraea novymonadis' Endosymbiont.</title>
        <authorList>
            <person name="Zakharova A."/>
            <person name="Saura A."/>
            <person name="Butenko A."/>
            <person name="Podesvova L."/>
            <person name="Warmusova S."/>
            <person name="Kostygov A.Y."/>
            <person name="Nenarokova A."/>
            <person name="Lukes J."/>
            <person name="Opperdoes F.R."/>
            <person name="Yurchenko V."/>
        </authorList>
    </citation>
    <scope>NUCLEOTIDE SEQUENCE [LARGE SCALE GENOMIC DNA]</scope>
    <source>
        <strain evidence="7 8">E262AT.01</strain>
    </source>
</reference>
<dbReference type="Pfam" id="PF00255">
    <property type="entry name" value="GSHPx"/>
    <property type="match status" value="1"/>
</dbReference>
<dbReference type="PIRSF" id="PIRSF000303">
    <property type="entry name" value="Glutathion_perox"/>
    <property type="match status" value="1"/>
</dbReference>
<evidence type="ECO:0000313" key="8">
    <source>
        <dbReference type="Proteomes" id="UP001430356"/>
    </source>
</evidence>
<comment type="caution">
    <text evidence="7">The sequence shown here is derived from an EMBL/GenBank/DDBJ whole genome shotgun (WGS) entry which is preliminary data.</text>
</comment>
<evidence type="ECO:0000256" key="3">
    <source>
        <dbReference type="ARBA" id="ARBA00023002"/>
    </source>
</evidence>
<evidence type="ECO:0000259" key="6">
    <source>
        <dbReference type="PROSITE" id="PS51352"/>
    </source>
</evidence>
<dbReference type="AlphaFoldDB" id="A0AAW0F6A7"/>
<evidence type="ECO:0000256" key="2">
    <source>
        <dbReference type="ARBA" id="ARBA00022559"/>
    </source>
</evidence>
<keyword evidence="3 5" id="KW-0560">Oxidoreductase</keyword>
<organism evidence="7 8">
    <name type="scientific">Novymonas esmeraldas</name>
    <dbReference type="NCBI Taxonomy" id="1808958"/>
    <lineage>
        <taxon>Eukaryota</taxon>
        <taxon>Discoba</taxon>
        <taxon>Euglenozoa</taxon>
        <taxon>Kinetoplastea</taxon>
        <taxon>Metakinetoplastina</taxon>
        <taxon>Trypanosomatida</taxon>
        <taxon>Trypanosomatidae</taxon>
        <taxon>Novymonas</taxon>
    </lineage>
</organism>
<dbReference type="InterPro" id="IPR000889">
    <property type="entry name" value="Glutathione_peroxidase"/>
</dbReference>
<keyword evidence="2 5" id="KW-0575">Peroxidase</keyword>
<protein>
    <recommendedName>
        <fullName evidence="5">Glutathione peroxidase</fullName>
    </recommendedName>
</protein>
<feature type="domain" description="Thioredoxin" evidence="6">
    <location>
        <begin position="5"/>
        <end position="180"/>
    </location>
</feature>
<dbReference type="InterPro" id="IPR036249">
    <property type="entry name" value="Thioredoxin-like_sf"/>
</dbReference>
<comment type="similarity">
    <text evidence="1 5">Belongs to the glutathione peroxidase family.</text>
</comment>